<dbReference type="GO" id="GO:0005634">
    <property type="term" value="C:nucleus"/>
    <property type="evidence" value="ECO:0007669"/>
    <property type="project" value="InterPro"/>
</dbReference>
<feature type="region of interest" description="Disordered" evidence="4">
    <location>
        <begin position="152"/>
        <end position="186"/>
    </location>
</feature>
<evidence type="ECO:0000256" key="3">
    <source>
        <dbReference type="PIRSR" id="PIRSR610347-3"/>
    </source>
</evidence>
<dbReference type="Proteomes" id="UP000215289">
    <property type="component" value="Unassembled WGS sequence"/>
</dbReference>
<sequence>MEPDDLTDPDLKAAIAASLRDLDDNTADPADEPQQNVVDLTAESDDDEVIPVFPKSKSVIGSDTDADEDGAEVEDEDDEDEDLKRAIVLSLQDSEDTAKNPPHPSHGNKEPGAPPDAEGSAADHAPSQSSGLLGLNRKQMEEERLARIAKRKADNVGDIDHRPVKHAKNELNQPARQGSSGSVSTEYASKIGVPQARHESADSKPPLLTPSRTPAVQFPKGVVKKTYAQYCPRTGDDITIEEVFQRSDLELAVLSSFLWDMEWLFSKVDTRLTRFLLVMQAKDELTVIDPYLLSAFLIDLPRKATTTSVGSTTAFQEDLVYFLRASTLHDNIISRLDEYDFSQTSHIMLVHTIGGSHTGDAWRRTGYCGLGRAVNALRLRTSKPINIDFVASSVGSLTDEFLRSIYLASQGDDGTTDYTLRTSKTFPARNPNDTDQLIHKTTAQEWKDRFRVYFPSQTTIEQSRGGPASAGTICFQSKWYESPKFPRHVLRDCKSRRPGLLMHNKILFMRPDDPIRLPNTSNTQCRGWAYVGSANLSESAWGRLVQDKITKQPKLNCRNWECGVLVPVLDKLDSDSSDSSGTVSNNSSGKEATESAGMLDIFGDTVPVPMTVPGRRYGPGLKPWFFSE</sequence>
<evidence type="ECO:0000313" key="5">
    <source>
        <dbReference type="EMBL" id="RLM01506.1"/>
    </source>
</evidence>
<dbReference type="Pfam" id="PF02809">
    <property type="entry name" value="UIM"/>
    <property type="match status" value="2"/>
</dbReference>
<evidence type="ECO:0000256" key="4">
    <source>
        <dbReference type="SAM" id="MobiDB-lite"/>
    </source>
</evidence>
<dbReference type="PANTHER" id="PTHR12415">
    <property type="entry name" value="TYROSYL-DNA PHOSPHODIESTERASE 1"/>
    <property type="match status" value="1"/>
</dbReference>
<evidence type="ECO:0008006" key="7">
    <source>
        <dbReference type="Google" id="ProtNLM"/>
    </source>
</evidence>
<dbReference type="PROSITE" id="PS50330">
    <property type="entry name" value="UIM"/>
    <property type="match status" value="1"/>
</dbReference>
<protein>
    <recommendedName>
        <fullName evidence="7">PLD phosphodiesterase domain-containing protein</fullName>
    </recommendedName>
</protein>
<dbReference type="GO" id="GO:0017005">
    <property type="term" value="F:3'-tyrosyl-DNA phosphodiesterase activity"/>
    <property type="evidence" value="ECO:0007669"/>
    <property type="project" value="TreeGrafter"/>
</dbReference>
<feature type="region of interest" description="Disordered" evidence="4">
    <location>
        <begin position="22"/>
        <end position="137"/>
    </location>
</feature>
<dbReference type="GO" id="GO:0003690">
    <property type="term" value="F:double-stranded DNA binding"/>
    <property type="evidence" value="ECO:0007669"/>
    <property type="project" value="TreeGrafter"/>
</dbReference>
<organism evidence="5 6">
    <name type="scientific">Aspergillus turcosus</name>
    <dbReference type="NCBI Taxonomy" id="1245748"/>
    <lineage>
        <taxon>Eukaryota</taxon>
        <taxon>Fungi</taxon>
        <taxon>Dikarya</taxon>
        <taxon>Ascomycota</taxon>
        <taxon>Pezizomycotina</taxon>
        <taxon>Eurotiomycetes</taxon>
        <taxon>Eurotiomycetidae</taxon>
        <taxon>Eurotiales</taxon>
        <taxon>Aspergillaceae</taxon>
        <taxon>Aspergillus</taxon>
        <taxon>Aspergillus subgen. Fumigati</taxon>
    </lineage>
</organism>
<dbReference type="GO" id="GO:0006281">
    <property type="term" value="P:DNA repair"/>
    <property type="evidence" value="ECO:0007669"/>
    <property type="project" value="InterPro"/>
</dbReference>
<proteinExistence type="predicted"/>
<dbReference type="EMBL" id="NIDN02000004">
    <property type="protein sequence ID" value="RLM01506.1"/>
    <property type="molecule type" value="Genomic_DNA"/>
</dbReference>
<dbReference type="OrthoDB" id="47785at2759"/>
<feature type="compositionally biased region" description="Acidic residues" evidence="4">
    <location>
        <begin position="64"/>
        <end position="81"/>
    </location>
</feature>
<gene>
    <name evidence="5" type="ORF">CFD26_105775</name>
</gene>
<evidence type="ECO:0000256" key="2">
    <source>
        <dbReference type="PIRSR" id="PIRSR610347-2"/>
    </source>
</evidence>
<dbReference type="InterPro" id="IPR003903">
    <property type="entry name" value="UIM_dom"/>
</dbReference>
<feature type="site" description="Interaction with DNA" evidence="3">
    <location>
        <position position="537"/>
    </location>
</feature>
<accession>A0A3R7IKQ6</accession>
<keyword evidence="6" id="KW-1185">Reference proteome</keyword>
<feature type="compositionally biased region" description="Low complexity" evidence="4">
    <location>
        <begin position="577"/>
        <end position="590"/>
    </location>
</feature>
<dbReference type="STRING" id="1245748.A0A3R7IKQ6"/>
<evidence type="ECO:0000256" key="1">
    <source>
        <dbReference type="PIRSR" id="PIRSR610347-1"/>
    </source>
</evidence>
<reference evidence="5 6" key="1">
    <citation type="submission" date="2018-08" db="EMBL/GenBank/DDBJ databases">
        <title>Draft genome sequences of two Aspergillus turcosus clinical strains isolated from bronchoalveolar lavage fluid: one azole-susceptible and the other azole-resistant.</title>
        <authorList>
            <person name="Parent-Michaud M."/>
            <person name="Dufresne P.J."/>
            <person name="Fournier E."/>
            <person name="Martineau C."/>
            <person name="Moreira S."/>
            <person name="Perkins V."/>
            <person name="De Repentigny L."/>
            <person name="Dufresne S.F."/>
        </authorList>
    </citation>
    <scope>NUCLEOTIDE SEQUENCE [LARGE SCALE GENOMIC DNA]</scope>
    <source>
        <strain evidence="5">HMR AF 1038</strain>
    </source>
</reference>
<dbReference type="InterPro" id="IPR010347">
    <property type="entry name" value="Tdp1"/>
</dbReference>
<comment type="caution">
    <text evidence="5">The sequence shown here is derived from an EMBL/GenBank/DDBJ whole genome shotgun (WGS) entry which is preliminary data.</text>
</comment>
<feature type="binding site" evidence="2">
    <location>
        <position position="505"/>
    </location>
    <ligand>
        <name>substrate</name>
    </ligand>
</feature>
<dbReference type="CDD" id="cd09123">
    <property type="entry name" value="PLDc_Tdp1_2"/>
    <property type="match status" value="1"/>
</dbReference>
<dbReference type="SUPFAM" id="SSF56024">
    <property type="entry name" value="Phospholipase D/nuclease"/>
    <property type="match status" value="2"/>
</dbReference>
<feature type="active site" description="Proton donor/acceptor" evidence="1">
    <location>
        <position position="503"/>
    </location>
</feature>
<dbReference type="GO" id="GO:0003697">
    <property type="term" value="F:single-stranded DNA binding"/>
    <property type="evidence" value="ECO:0007669"/>
    <property type="project" value="TreeGrafter"/>
</dbReference>
<dbReference type="AlphaFoldDB" id="A0A3R7IKQ6"/>
<dbReference type="SMART" id="SM00726">
    <property type="entry name" value="UIM"/>
    <property type="match status" value="2"/>
</dbReference>
<feature type="region of interest" description="Disordered" evidence="4">
    <location>
        <begin position="574"/>
        <end position="596"/>
    </location>
</feature>
<dbReference type="PANTHER" id="PTHR12415:SF4">
    <property type="entry name" value="TYROSYL-DNA PHOSPHODIESTERASE DOMAIN-CONTAINING PROTEIN"/>
    <property type="match status" value="1"/>
</dbReference>
<dbReference type="Gene3D" id="6.10.140.100">
    <property type="match status" value="1"/>
</dbReference>
<name>A0A3R7IKQ6_9EURO</name>
<dbReference type="Pfam" id="PF06087">
    <property type="entry name" value="Tyr-DNA_phospho"/>
    <property type="match status" value="2"/>
</dbReference>
<feature type="region of interest" description="Disordered" evidence="4">
    <location>
        <begin position="195"/>
        <end position="214"/>
    </location>
</feature>
<dbReference type="Gene3D" id="3.30.870.10">
    <property type="entry name" value="Endonuclease Chain A"/>
    <property type="match status" value="3"/>
</dbReference>
<evidence type="ECO:0000313" key="6">
    <source>
        <dbReference type="Proteomes" id="UP000215289"/>
    </source>
</evidence>
<feature type="compositionally biased region" description="Polar residues" evidence="4">
    <location>
        <begin position="170"/>
        <end position="186"/>
    </location>
</feature>
<feature type="compositionally biased region" description="Basic and acidic residues" evidence="4">
    <location>
        <begin position="152"/>
        <end position="162"/>
    </location>
</feature>